<dbReference type="EMBL" id="JBHPBY010000387">
    <property type="protein sequence ID" value="MFC1852906.1"/>
    <property type="molecule type" value="Genomic_DNA"/>
</dbReference>
<dbReference type="InterPro" id="IPR013785">
    <property type="entry name" value="Aldolase_TIM"/>
</dbReference>
<evidence type="ECO:0000256" key="4">
    <source>
        <dbReference type="ARBA" id="ARBA00023014"/>
    </source>
</evidence>
<protein>
    <submittedName>
        <fullName evidence="6">Radical SAM protein</fullName>
    </submittedName>
</protein>
<name>A0ABV6Z388_UNCC1</name>
<comment type="caution">
    <text evidence="6">The sequence shown here is derived from an EMBL/GenBank/DDBJ whole genome shotgun (WGS) entry which is preliminary data.</text>
</comment>
<dbReference type="PANTHER" id="PTHR11228:SF7">
    <property type="entry name" value="PQQA PEPTIDE CYCLASE"/>
    <property type="match status" value="1"/>
</dbReference>
<keyword evidence="1" id="KW-0949">S-adenosyl-L-methionine</keyword>
<dbReference type="InterPro" id="IPR007197">
    <property type="entry name" value="rSAM"/>
</dbReference>
<keyword evidence="2" id="KW-0479">Metal-binding</keyword>
<evidence type="ECO:0000313" key="6">
    <source>
        <dbReference type="EMBL" id="MFC1852906.1"/>
    </source>
</evidence>
<dbReference type="PANTHER" id="PTHR11228">
    <property type="entry name" value="RADICAL SAM DOMAIN PROTEIN"/>
    <property type="match status" value="1"/>
</dbReference>
<dbReference type="InterPro" id="IPR050377">
    <property type="entry name" value="Radical_SAM_PqqE_MftC-like"/>
</dbReference>
<dbReference type="PROSITE" id="PS51918">
    <property type="entry name" value="RADICAL_SAM"/>
    <property type="match status" value="1"/>
</dbReference>
<dbReference type="Proteomes" id="UP001594351">
    <property type="component" value="Unassembled WGS sequence"/>
</dbReference>
<sequence length="186" mass="21241">MFVKKAQLLWGLFNGDYAFAGPFSATVDITDRCNLRCPGCLYHSPIINKIRPRPDTEKSSDISLSLWRKTCDELYAHGTNTLVITGEGEPLLYDQVFDLISIAKERGFFVILLTNGTKLDTRNMRFMVESQLDVLRVTIWANSIAEYRRTYPDADLTNYHRVPLNLKELAIITDGSEFRLQTVLLC</sequence>
<dbReference type="CDD" id="cd01335">
    <property type="entry name" value="Radical_SAM"/>
    <property type="match status" value="1"/>
</dbReference>
<evidence type="ECO:0000256" key="3">
    <source>
        <dbReference type="ARBA" id="ARBA00023004"/>
    </source>
</evidence>
<keyword evidence="4" id="KW-0411">Iron-sulfur</keyword>
<reference evidence="6 7" key="1">
    <citation type="submission" date="2024-09" db="EMBL/GenBank/DDBJ databases">
        <title>Laminarin stimulates single cell rates of sulfate reduction while oxygen inhibits transcriptomic activity in coastal marine sediment.</title>
        <authorList>
            <person name="Lindsay M."/>
            <person name="Orcutt B."/>
            <person name="Emerson D."/>
            <person name="Stepanauskas R."/>
            <person name="D'Angelo T."/>
        </authorList>
    </citation>
    <scope>NUCLEOTIDE SEQUENCE [LARGE SCALE GENOMIC DNA]</scope>
    <source>
        <strain evidence="6">SAG AM-311-K15</strain>
    </source>
</reference>
<proteinExistence type="predicted"/>
<keyword evidence="7" id="KW-1185">Reference proteome</keyword>
<evidence type="ECO:0000256" key="2">
    <source>
        <dbReference type="ARBA" id="ARBA00022723"/>
    </source>
</evidence>
<evidence type="ECO:0000259" key="5">
    <source>
        <dbReference type="PROSITE" id="PS51918"/>
    </source>
</evidence>
<keyword evidence="3" id="KW-0408">Iron</keyword>
<gene>
    <name evidence="6" type="ORF">ACFL27_22125</name>
</gene>
<dbReference type="SUPFAM" id="SSF102114">
    <property type="entry name" value="Radical SAM enzymes"/>
    <property type="match status" value="1"/>
</dbReference>
<evidence type="ECO:0000313" key="7">
    <source>
        <dbReference type="Proteomes" id="UP001594351"/>
    </source>
</evidence>
<dbReference type="Pfam" id="PF04055">
    <property type="entry name" value="Radical_SAM"/>
    <property type="match status" value="1"/>
</dbReference>
<dbReference type="InterPro" id="IPR058240">
    <property type="entry name" value="rSAM_sf"/>
</dbReference>
<feature type="domain" description="Radical SAM core" evidence="5">
    <location>
        <begin position="19"/>
        <end position="186"/>
    </location>
</feature>
<dbReference type="SFLD" id="SFLDG01067">
    <property type="entry name" value="SPASM/twitch_domain_containing"/>
    <property type="match status" value="1"/>
</dbReference>
<evidence type="ECO:0000256" key="1">
    <source>
        <dbReference type="ARBA" id="ARBA00022691"/>
    </source>
</evidence>
<accession>A0ABV6Z388</accession>
<dbReference type="SFLD" id="SFLDS00029">
    <property type="entry name" value="Radical_SAM"/>
    <property type="match status" value="1"/>
</dbReference>
<dbReference type="Gene3D" id="3.20.20.70">
    <property type="entry name" value="Aldolase class I"/>
    <property type="match status" value="1"/>
</dbReference>
<organism evidence="6 7">
    <name type="scientific">candidate division CSSED10-310 bacterium</name>
    <dbReference type="NCBI Taxonomy" id="2855610"/>
    <lineage>
        <taxon>Bacteria</taxon>
        <taxon>Bacteria division CSSED10-310</taxon>
    </lineage>
</organism>